<reference evidence="3" key="1">
    <citation type="submission" date="2016-10" db="EMBL/GenBank/DDBJ databases">
        <authorList>
            <person name="Varghese N."/>
            <person name="Submissions S."/>
        </authorList>
    </citation>
    <scope>NUCLEOTIDE SEQUENCE [LARGE SCALE GENOMIC DNA]</scope>
    <source>
        <strain evidence="3">DSM 1565</strain>
    </source>
</reference>
<organism evidence="2 3">
    <name type="scientific">Hyphomicrobium facile</name>
    <dbReference type="NCBI Taxonomy" id="51670"/>
    <lineage>
        <taxon>Bacteria</taxon>
        <taxon>Pseudomonadati</taxon>
        <taxon>Pseudomonadota</taxon>
        <taxon>Alphaproteobacteria</taxon>
        <taxon>Hyphomicrobiales</taxon>
        <taxon>Hyphomicrobiaceae</taxon>
        <taxon>Hyphomicrobium</taxon>
    </lineage>
</organism>
<keyword evidence="1" id="KW-0472">Membrane</keyword>
<feature type="transmembrane region" description="Helical" evidence="1">
    <location>
        <begin position="33"/>
        <end position="53"/>
    </location>
</feature>
<dbReference type="OrthoDB" id="7933711at2"/>
<name>A0A1I7NCC3_9HYPH</name>
<sequence length="75" mass="7861">MINQGAEAAQSAAFDGVRASQTPTVGWFVRRSALWMGIIIVAVVLACTLYALASQVGADDIRDAPRDTAGPTLKV</sequence>
<keyword evidence="3" id="KW-1185">Reference proteome</keyword>
<evidence type="ECO:0000313" key="3">
    <source>
        <dbReference type="Proteomes" id="UP000199423"/>
    </source>
</evidence>
<dbReference type="Proteomes" id="UP000199423">
    <property type="component" value="Unassembled WGS sequence"/>
</dbReference>
<keyword evidence="1" id="KW-0812">Transmembrane</keyword>
<dbReference type="EMBL" id="FPCH01000002">
    <property type="protein sequence ID" value="SFV32320.1"/>
    <property type="molecule type" value="Genomic_DNA"/>
</dbReference>
<dbReference type="RefSeq" id="WP_092866790.1">
    <property type="nucleotide sequence ID" value="NZ_FPCH01000002.1"/>
</dbReference>
<proteinExistence type="predicted"/>
<accession>A0A1I7NCC3</accession>
<evidence type="ECO:0000313" key="2">
    <source>
        <dbReference type="EMBL" id="SFV32320.1"/>
    </source>
</evidence>
<evidence type="ECO:0000256" key="1">
    <source>
        <dbReference type="SAM" id="Phobius"/>
    </source>
</evidence>
<dbReference type="AlphaFoldDB" id="A0A1I7NCC3"/>
<keyword evidence="1" id="KW-1133">Transmembrane helix</keyword>
<gene>
    <name evidence="2" type="ORF">SAMN04488557_1558</name>
</gene>
<protein>
    <submittedName>
        <fullName evidence="2">Uncharacterized protein</fullName>
    </submittedName>
</protein>